<feature type="domain" description="Novel STAND NTPase 5" evidence="1">
    <location>
        <begin position="249"/>
        <end position="361"/>
    </location>
</feature>
<dbReference type="InterPro" id="IPR011990">
    <property type="entry name" value="TPR-like_helical_dom_sf"/>
</dbReference>
<name>A0ABS1NEL8_9ACTN</name>
<dbReference type="PANTHER" id="PTHR19959">
    <property type="entry name" value="KINESIN LIGHT CHAIN"/>
    <property type="match status" value="1"/>
</dbReference>
<protein>
    <submittedName>
        <fullName evidence="2">Tetratricopeptide repeat protein</fullName>
    </submittedName>
</protein>
<dbReference type="SMART" id="SM00028">
    <property type="entry name" value="TPR"/>
    <property type="match status" value="6"/>
</dbReference>
<reference evidence="2 3" key="1">
    <citation type="submission" date="2021-01" db="EMBL/GenBank/DDBJ databases">
        <title>WGS of actinomycetes isolated from Thailand.</title>
        <authorList>
            <person name="Thawai C."/>
        </authorList>
    </citation>
    <scope>NUCLEOTIDE SEQUENCE [LARGE SCALE GENOMIC DNA]</scope>
    <source>
        <strain evidence="2 3">CA1R205</strain>
    </source>
</reference>
<dbReference type="InterPro" id="IPR057574">
    <property type="entry name" value="nSTAND_NTPase5_dom"/>
</dbReference>
<sequence>MLAVEHGGSRGSGYVVGPRLALTSAHATPERDGAVSLFRPGKELSWHGTVVWRGTPRGRDDAALVRIDDPSWAPPPGAWDRWGRLVTHRPATPCEAWGIPEVVQRPGRAVDTLQPSGTLSPGDRYVGNRYVMSLTQHPPVPAGDGGSPWAGMSGAALFCGDLLTGVIACDPADRDHAHLEAVPVWVLMRDAAFRTVLAEYGPETGVALEPVEWQQLVEPSEPAAQGLLASPAALLRARRQVVPFRGRTAVLGDLRAFCEEGGFGARLLHGPGGQGKTRLAQHVADVLATEGWTTLWLRADADGGSLAALAAAAVPLLVVVDYAETRTAQLTALVEAAARHRGGQPFKLLLLARTAGDWWQALQAATPVAEELLDGAAAVRLPALEAEPGASRTEAYREAVRGYAGQLPRVRGWQDHDWPGLAARLTAGGTYPDGQPSVLEGPGMEIALTLHMTALADLLDAAGQMRADGPGNEAPPADGRGVEDRLLAHERRYWTNAATARGLHPNLTMATLTDALAAAFFLGAETHLQGEGLLRRVPGLADQPGDRLGAVLGWIAALYPPAPGAPWGSPQPDRLAERFLGRHLLDSPGLPDHVVPGATDRQATHLLTICTRAAAHPVFDHQLDQHLTALCVRHSAVLAGPAVDVATQAEAPRPLLDALEQITDSSRTTFADLEQLARRLPATSYSLSSWSTHLSRLIADHYQARSHGDPEAQPALAGALHDLSSRLERLGQWDKALAALREAVEIRRKLAAKQPATFLPDLSSSLNNLSALLSIHGQTKEALAAVSEAVEIQRKVAAQQPDDIVLCHLATSLDNHGGDLAALRQWEKGLAQISEAVDIYRELVARRPDQFRGGLAGSLNNLAAILQRRGKRQEALTAISEAVDIYRELVATRPDAFRHELAVCLVNLSSTLANFGRQDEALAATREAVEMYRKLAAVQPDAHRPGLASSLTNLASDLAAFGRWDEALAAAGEAVEIQRELVTALPSAFRPSLAKSLHNLSVCLNASRRRDEALAVISEAVRIRLELARERPEAHSYELNQSLKLLAFLRGDLSGGMQF</sequence>
<dbReference type="Gene3D" id="1.25.40.10">
    <property type="entry name" value="Tetratricopeptide repeat domain"/>
    <property type="match status" value="3"/>
</dbReference>
<evidence type="ECO:0000313" key="3">
    <source>
        <dbReference type="Proteomes" id="UP000634229"/>
    </source>
</evidence>
<accession>A0ABS1NEL8</accession>
<keyword evidence="3" id="KW-1185">Reference proteome</keyword>
<dbReference type="InterPro" id="IPR019734">
    <property type="entry name" value="TPR_rpt"/>
</dbReference>
<organism evidence="2 3">
    <name type="scientific">Streptomyces coffeae</name>
    <dbReference type="NCBI Taxonomy" id="621382"/>
    <lineage>
        <taxon>Bacteria</taxon>
        <taxon>Bacillati</taxon>
        <taxon>Actinomycetota</taxon>
        <taxon>Actinomycetes</taxon>
        <taxon>Kitasatosporales</taxon>
        <taxon>Streptomycetaceae</taxon>
        <taxon>Streptomyces</taxon>
    </lineage>
</organism>
<dbReference type="SUPFAM" id="SSF50494">
    <property type="entry name" value="Trypsin-like serine proteases"/>
    <property type="match status" value="1"/>
</dbReference>
<proteinExistence type="predicted"/>
<dbReference type="InterPro" id="IPR009003">
    <property type="entry name" value="Peptidase_S1_PA"/>
</dbReference>
<gene>
    <name evidence="2" type="ORF">JK363_17480</name>
</gene>
<dbReference type="PANTHER" id="PTHR19959:SF119">
    <property type="entry name" value="FUNGAL LIPASE-LIKE DOMAIN-CONTAINING PROTEIN"/>
    <property type="match status" value="1"/>
</dbReference>
<dbReference type="EMBL" id="JAERRF010000009">
    <property type="protein sequence ID" value="MBL1098424.1"/>
    <property type="molecule type" value="Genomic_DNA"/>
</dbReference>
<dbReference type="Pfam" id="PF13374">
    <property type="entry name" value="TPR_10"/>
    <property type="match status" value="3"/>
</dbReference>
<evidence type="ECO:0000259" key="1">
    <source>
        <dbReference type="Pfam" id="PF25199"/>
    </source>
</evidence>
<comment type="caution">
    <text evidence="2">The sequence shown here is derived from an EMBL/GenBank/DDBJ whole genome shotgun (WGS) entry which is preliminary data.</text>
</comment>
<dbReference type="SUPFAM" id="SSF48452">
    <property type="entry name" value="TPR-like"/>
    <property type="match status" value="1"/>
</dbReference>
<dbReference type="Pfam" id="PF25199">
    <property type="entry name" value="nSTAND_NTPase5"/>
    <property type="match status" value="1"/>
</dbReference>
<dbReference type="Proteomes" id="UP000634229">
    <property type="component" value="Unassembled WGS sequence"/>
</dbReference>
<evidence type="ECO:0000313" key="2">
    <source>
        <dbReference type="EMBL" id="MBL1098424.1"/>
    </source>
</evidence>
<dbReference type="Pfam" id="PF13424">
    <property type="entry name" value="TPR_12"/>
    <property type="match status" value="1"/>
</dbReference>